<dbReference type="AlphaFoldDB" id="A0ABD2PV18"/>
<comment type="caution">
    <text evidence="2">The sequence shown here is derived from an EMBL/GenBank/DDBJ whole genome shotgun (WGS) entry which is preliminary data.</text>
</comment>
<organism evidence="2 3">
    <name type="scientific">Cichlidogyrus casuarinus</name>
    <dbReference type="NCBI Taxonomy" id="1844966"/>
    <lineage>
        <taxon>Eukaryota</taxon>
        <taxon>Metazoa</taxon>
        <taxon>Spiralia</taxon>
        <taxon>Lophotrochozoa</taxon>
        <taxon>Platyhelminthes</taxon>
        <taxon>Monogenea</taxon>
        <taxon>Monopisthocotylea</taxon>
        <taxon>Dactylogyridea</taxon>
        <taxon>Ancyrocephalidae</taxon>
        <taxon>Cichlidogyrus</taxon>
    </lineage>
</organism>
<dbReference type="EMBL" id="JBJKFK010002297">
    <property type="protein sequence ID" value="KAL3311310.1"/>
    <property type="molecule type" value="Genomic_DNA"/>
</dbReference>
<feature type="domain" description="Serpin" evidence="1">
    <location>
        <begin position="24"/>
        <end position="178"/>
    </location>
</feature>
<dbReference type="Gene3D" id="3.30.497.10">
    <property type="entry name" value="Antithrombin, subunit I, domain 2"/>
    <property type="match status" value="1"/>
</dbReference>
<evidence type="ECO:0000259" key="1">
    <source>
        <dbReference type="Pfam" id="PF00079"/>
    </source>
</evidence>
<dbReference type="Pfam" id="PF00079">
    <property type="entry name" value="Serpin"/>
    <property type="match status" value="1"/>
</dbReference>
<dbReference type="InterPro" id="IPR023796">
    <property type="entry name" value="Serpin_dom"/>
</dbReference>
<dbReference type="InterPro" id="IPR036186">
    <property type="entry name" value="Serpin_sf"/>
</dbReference>
<dbReference type="Proteomes" id="UP001626550">
    <property type="component" value="Unassembled WGS sequence"/>
</dbReference>
<keyword evidence="3" id="KW-1185">Reference proteome</keyword>
<dbReference type="PANTHER" id="PTHR11461">
    <property type="entry name" value="SERINE PROTEASE INHIBITOR, SERPIN"/>
    <property type="match status" value="1"/>
</dbReference>
<evidence type="ECO:0000313" key="3">
    <source>
        <dbReference type="Proteomes" id="UP001626550"/>
    </source>
</evidence>
<proteinExistence type="predicted"/>
<dbReference type="PANTHER" id="PTHR11461:SF20">
    <property type="entry name" value="ALPHA-2-ANTIPLASMIN"/>
    <property type="match status" value="1"/>
</dbReference>
<protein>
    <submittedName>
        <fullName evidence="2">Serpin I2</fullName>
    </submittedName>
</protein>
<dbReference type="InterPro" id="IPR000215">
    <property type="entry name" value="Serpin_fam"/>
</dbReference>
<sequence length="178" mass="19776">MCVKQPSEVPAVKFDANLQEIASSGSQTVYSPLSLLVLLASLLGAKGPQGDTELQLRDGFLALQNRRDDNLASFDMGEEQCGMPNTSNEDSPPSFCVANSMIVSDRFEKSINRSFIEKPTKVYKFKYSTFSQNEPEKTVNEVNTWIAKSTDGNIKNFLQAIDPNTVMMLINTLHFRGK</sequence>
<gene>
    <name evidence="2" type="primary">SERPINI2</name>
    <name evidence="2" type="ORF">Ciccas_010110</name>
</gene>
<name>A0ABD2PV18_9PLAT</name>
<accession>A0ABD2PV18</accession>
<dbReference type="InterPro" id="IPR042178">
    <property type="entry name" value="Serpin_sf_1"/>
</dbReference>
<dbReference type="SUPFAM" id="SSF56574">
    <property type="entry name" value="Serpins"/>
    <property type="match status" value="1"/>
</dbReference>
<evidence type="ECO:0000313" key="2">
    <source>
        <dbReference type="EMBL" id="KAL3311310.1"/>
    </source>
</evidence>
<reference evidence="2 3" key="1">
    <citation type="submission" date="2024-11" db="EMBL/GenBank/DDBJ databases">
        <title>Adaptive evolution of stress response genes in parasites aligns with host niche diversity.</title>
        <authorList>
            <person name="Hahn C."/>
            <person name="Resl P."/>
        </authorList>
    </citation>
    <scope>NUCLEOTIDE SEQUENCE [LARGE SCALE GENOMIC DNA]</scope>
    <source>
        <strain evidence="2">EGGRZ-B1_66</strain>
        <tissue evidence="2">Body</tissue>
    </source>
</reference>